<sequence>MELYTLIPAEATGLIERLCIIAHCGAQGHRGQQAMIAHLERLFAIDHLRKVVARFTNSCLLHSKGGKIIPRPWGELIDCRQRNGALHFDFLYMGPSYGPSNYLLALKNHATHYWELVVADSAESPVVVEALLAWHARFGIPPKWISDQGTHFKNEVMAELSRRLRTQQSFTPAYSPWVNGSIERINRDILQVIRAMILEYKVSYKDWVYLVPLVQANLNHTAVPSLGNHSPLELFTGLERSTPLKGYVADLRESIQSMHCAVENQKMKQRLLNKKKDRGENVVNFTVGDYVLRSRVDEKRGNKLQVMWIGPYRVIRADTHSFRVEHLVTDEELDVPASGLKFYSDDNLDVTDELLEHISSQGIVLAVDRLKEHKWNSVINDFEFLGLQHIGDSYEPMTDLAKEIRLLLNNYVASVGDQ</sequence>
<keyword evidence="3" id="KW-1185">Reference proteome</keyword>
<protein>
    <recommendedName>
        <fullName evidence="1">Integrase catalytic domain-containing protein</fullName>
    </recommendedName>
</protein>
<feature type="domain" description="Integrase catalytic" evidence="1">
    <location>
        <begin position="68"/>
        <end position="239"/>
    </location>
</feature>
<dbReference type="EMBL" id="NCKW01008854">
    <property type="protein sequence ID" value="POM67624.1"/>
    <property type="molecule type" value="Genomic_DNA"/>
</dbReference>
<dbReference type="Proteomes" id="UP000237271">
    <property type="component" value="Unassembled WGS sequence"/>
</dbReference>
<accession>A0A2P4XQ06</accession>
<dbReference type="InterPro" id="IPR012337">
    <property type="entry name" value="RNaseH-like_sf"/>
</dbReference>
<comment type="caution">
    <text evidence="2">The sequence shown here is derived from an EMBL/GenBank/DDBJ whole genome shotgun (WGS) entry which is preliminary data.</text>
</comment>
<dbReference type="InterPro" id="IPR001584">
    <property type="entry name" value="Integrase_cat-core"/>
</dbReference>
<reference evidence="2 3" key="1">
    <citation type="journal article" date="2017" name="Genome Biol. Evol.">
        <title>Phytophthora megakarya and P. palmivora, closely related causal agents of cacao black pod rot, underwent increases in genome sizes and gene numbers by different mechanisms.</title>
        <authorList>
            <person name="Ali S.S."/>
            <person name="Shao J."/>
            <person name="Lary D.J."/>
            <person name="Kronmiller B."/>
            <person name="Shen D."/>
            <person name="Strem M.D."/>
            <person name="Amoako-Attah I."/>
            <person name="Akrofi A.Y."/>
            <person name="Begoude B.A."/>
            <person name="Ten Hoopen G.M."/>
            <person name="Coulibaly K."/>
            <person name="Kebe B.I."/>
            <person name="Melnick R.L."/>
            <person name="Guiltinan M.J."/>
            <person name="Tyler B.M."/>
            <person name="Meinhardt L.W."/>
            <person name="Bailey B.A."/>
        </authorList>
    </citation>
    <scope>NUCLEOTIDE SEQUENCE [LARGE SCALE GENOMIC DNA]</scope>
    <source>
        <strain evidence="3">sbr112.9</strain>
    </source>
</reference>
<evidence type="ECO:0000313" key="3">
    <source>
        <dbReference type="Proteomes" id="UP000237271"/>
    </source>
</evidence>
<dbReference type="PANTHER" id="PTHR37984:SF5">
    <property type="entry name" value="PROTEIN NYNRIN-LIKE"/>
    <property type="match status" value="1"/>
</dbReference>
<organism evidence="2 3">
    <name type="scientific">Phytophthora palmivora</name>
    <dbReference type="NCBI Taxonomy" id="4796"/>
    <lineage>
        <taxon>Eukaryota</taxon>
        <taxon>Sar</taxon>
        <taxon>Stramenopiles</taxon>
        <taxon>Oomycota</taxon>
        <taxon>Peronosporomycetes</taxon>
        <taxon>Peronosporales</taxon>
        <taxon>Peronosporaceae</taxon>
        <taxon>Phytophthora</taxon>
    </lineage>
</organism>
<dbReference type="PROSITE" id="PS50994">
    <property type="entry name" value="INTEGRASE"/>
    <property type="match status" value="1"/>
</dbReference>
<dbReference type="GO" id="GO:0003676">
    <property type="term" value="F:nucleic acid binding"/>
    <property type="evidence" value="ECO:0007669"/>
    <property type="project" value="InterPro"/>
</dbReference>
<evidence type="ECO:0000259" key="1">
    <source>
        <dbReference type="PROSITE" id="PS50994"/>
    </source>
</evidence>
<dbReference type="AlphaFoldDB" id="A0A2P4XQ06"/>
<name>A0A2P4XQ06_9STRA</name>
<dbReference type="InterPro" id="IPR036397">
    <property type="entry name" value="RNaseH_sf"/>
</dbReference>
<dbReference type="Gene3D" id="3.30.420.10">
    <property type="entry name" value="Ribonuclease H-like superfamily/Ribonuclease H"/>
    <property type="match status" value="1"/>
</dbReference>
<gene>
    <name evidence="2" type="ORF">PHPALM_16343</name>
</gene>
<dbReference type="SUPFAM" id="SSF53098">
    <property type="entry name" value="Ribonuclease H-like"/>
    <property type="match status" value="1"/>
</dbReference>
<dbReference type="PANTHER" id="PTHR37984">
    <property type="entry name" value="PROTEIN CBG26694"/>
    <property type="match status" value="1"/>
</dbReference>
<dbReference type="OrthoDB" id="108335at2759"/>
<dbReference type="GO" id="GO:0015074">
    <property type="term" value="P:DNA integration"/>
    <property type="evidence" value="ECO:0007669"/>
    <property type="project" value="InterPro"/>
</dbReference>
<dbReference type="InterPro" id="IPR050951">
    <property type="entry name" value="Retrovirus_Pol_polyprotein"/>
</dbReference>
<evidence type="ECO:0000313" key="2">
    <source>
        <dbReference type="EMBL" id="POM67624.1"/>
    </source>
</evidence>
<proteinExistence type="predicted"/>